<accession>A0A510Y1J7</accession>
<dbReference type="AlphaFoldDB" id="A0A510Y1J7"/>
<name>A0A510Y1J7_MARHA</name>
<dbReference type="EMBL" id="BJUN01000001">
    <property type="protein sequence ID" value="GEK57154.1"/>
    <property type="molecule type" value="Genomic_DNA"/>
</dbReference>
<dbReference type="Proteomes" id="UP000321051">
    <property type="component" value="Unassembled WGS sequence"/>
</dbReference>
<feature type="compositionally biased region" description="Basic and acidic residues" evidence="1">
    <location>
        <begin position="44"/>
        <end position="55"/>
    </location>
</feature>
<proteinExistence type="predicted"/>
<evidence type="ECO:0000313" key="2">
    <source>
        <dbReference type="EMBL" id="GEK57154.1"/>
    </source>
</evidence>
<feature type="compositionally biased region" description="Acidic residues" evidence="1">
    <location>
        <begin position="34"/>
        <end position="43"/>
    </location>
</feature>
<gene>
    <name evidence="2" type="ORF">MHA01_00590</name>
</gene>
<feature type="region of interest" description="Disordered" evidence="1">
    <location>
        <begin position="32"/>
        <end position="55"/>
    </location>
</feature>
<protein>
    <submittedName>
        <fullName evidence="2">Uncharacterized protein</fullName>
    </submittedName>
</protein>
<keyword evidence="3" id="KW-1185">Reference proteome</keyword>
<reference evidence="2 3" key="1">
    <citation type="submission" date="2019-07" db="EMBL/GenBank/DDBJ databases">
        <title>Whole genome shotgun sequence of Marinococcus halophilus NBRC 102359.</title>
        <authorList>
            <person name="Hosoyama A."/>
            <person name="Uohara A."/>
            <person name="Ohji S."/>
            <person name="Ichikawa N."/>
        </authorList>
    </citation>
    <scope>NUCLEOTIDE SEQUENCE [LARGE SCALE GENOMIC DNA]</scope>
    <source>
        <strain evidence="2 3">NBRC 102359</strain>
    </source>
</reference>
<organism evidence="2 3">
    <name type="scientific">Marinococcus halophilus</name>
    <dbReference type="NCBI Taxonomy" id="1371"/>
    <lineage>
        <taxon>Bacteria</taxon>
        <taxon>Bacillati</taxon>
        <taxon>Bacillota</taxon>
        <taxon>Bacilli</taxon>
        <taxon>Bacillales</taxon>
        <taxon>Bacillaceae</taxon>
        <taxon>Marinococcus</taxon>
    </lineage>
</organism>
<evidence type="ECO:0000256" key="1">
    <source>
        <dbReference type="SAM" id="MobiDB-lite"/>
    </source>
</evidence>
<comment type="caution">
    <text evidence="2">The sequence shown here is derived from an EMBL/GenBank/DDBJ whole genome shotgun (WGS) entry which is preliminary data.</text>
</comment>
<evidence type="ECO:0000313" key="3">
    <source>
        <dbReference type="Proteomes" id="UP000321051"/>
    </source>
</evidence>
<dbReference type="RefSeq" id="WP_158219036.1">
    <property type="nucleotide sequence ID" value="NZ_BJUN01000001.1"/>
</dbReference>
<sequence>MKEYVQFELIADEDDDHEIEDDDDGMVDFMLITPEDEEPTEVENNDKSNDRNSRS</sequence>